<evidence type="ECO:0000256" key="2">
    <source>
        <dbReference type="ARBA" id="ARBA00023125"/>
    </source>
</evidence>
<protein>
    <recommendedName>
        <fullName evidence="5">HTH araC/xylS-type domain-containing protein</fullName>
    </recommendedName>
</protein>
<dbReference type="EMBL" id="CAJVCE010000006">
    <property type="protein sequence ID" value="CAG7640601.1"/>
    <property type="molecule type" value="Genomic_DNA"/>
</dbReference>
<keyword evidence="3" id="KW-0804">Transcription</keyword>
<dbReference type="SMART" id="SM00342">
    <property type="entry name" value="HTH_ARAC"/>
    <property type="match status" value="1"/>
</dbReference>
<evidence type="ECO:0000256" key="3">
    <source>
        <dbReference type="ARBA" id="ARBA00023163"/>
    </source>
</evidence>
<dbReference type="InterPro" id="IPR018060">
    <property type="entry name" value="HTH_AraC"/>
</dbReference>
<dbReference type="InterPro" id="IPR018062">
    <property type="entry name" value="HTH_AraC-typ_CS"/>
</dbReference>
<dbReference type="PANTHER" id="PTHR43280:SF10">
    <property type="entry name" value="REGULATORY PROTEIN POCR"/>
    <property type="match status" value="1"/>
</dbReference>
<evidence type="ECO:0000313" key="6">
    <source>
        <dbReference type="EMBL" id="CAG7640601.1"/>
    </source>
</evidence>
<dbReference type="InterPro" id="IPR048395">
    <property type="entry name" value="Glyco_hydro_31_C"/>
</dbReference>
<comment type="caution">
    <text evidence="6">The sequence shown here is derived from an EMBL/GenBank/DDBJ whole genome shotgun (WGS) entry which is preliminary data.</text>
</comment>
<dbReference type="PANTHER" id="PTHR43280">
    <property type="entry name" value="ARAC-FAMILY TRANSCRIPTIONAL REGULATOR"/>
    <property type="match status" value="1"/>
</dbReference>
<dbReference type="Pfam" id="PF17137">
    <property type="entry name" value="DUF5110"/>
    <property type="match status" value="1"/>
</dbReference>
<sequence>MDVFSPAGIHFGFLQTLSQVNSFAYWQHLSLLDRELHNMFRMYAKLRYSLLPYLYTAAHAASRSGMPVLRPMPLCFPGDPHSASLIRQYMLGDALLVAAFTDIVYLPVGEWIDYWTGERHAGPKTFECTIPDFAGGPLFVRAGAIIPTWPEGNQADRQIPVDIGLHFYVYEASDFTLYEDDGRSFDYVEGKCSLTRIRCWADRSQADIAIAARTGRFEGMPEQRIYNLYVHAEEKPFIIRLDGVVLPELNRCPAYPSEGWYFDRVSWQIHLCVEEDRSAAQSVRIEIRFDATQRRDGIQTLRNAERKSKRRSADSANQAGQTDAAVQGTCPPIAPYNLEHKLEIGLLSGDAPSLFDAFERFWSERVERNQPQSEVRERLLSLVGLFVRIGERLGWRLTEVAGEHYVRFMKLPELASLDEARLLVRTVIQQFLDHKQQVKGARAPDLIKQAIALIEGEMEQELTLKYAAERLHVNSSHLSRLFKREMGIVFSDYVLNHKMQLAKHMLLDNQKIGSVADALGYKDSSHFIRVFRNYWGLTPGELKGGPPRGGRASSDSNRA</sequence>
<feature type="domain" description="HTH araC/xylS-type" evidence="5">
    <location>
        <begin position="448"/>
        <end position="545"/>
    </location>
</feature>
<dbReference type="PROSITE" id="PS00041">
    <property type="entry name" value="HTH_ARAC_FAMILY_1"/>
    <property type="match status" value="1"/>
</dbReference>
<dbReference type="RefSeq" id="WP_218098992.1">
    <property type="nucleotide sequence ID" value="NZ_CAJVCE010000006.1"/>
</dbReference>
<keyword evidence="2" id="KW-0238">DNA-binding</keyword>
<evidence type="ECO:0000256" key="4">
    <source>
        <dbReference type="SAM" id="MobiDB-lite"/>
    </source>
</evidence>
<dbReference type="PROSITE" id="PS01124">
    <property type="entry name" value="HTH_ARAC_FAMILY_2"/>
    <property type="match status" value="1"/>
</dbReference>
<evidence type="ECO:0000259" key="5">
    <source>
        <dbReference type="PROSITE" id="PS01124"/>
    </source>
</evidence>
<keyword evidence="7" id="KW-1185">Reference proteome</keyword>
<organism evidence="6 7">
    <name type="scientific">Paenibacillus allorhizosphaerae</name>
    <dbReference type="NCBI Taxonomy" id="2849866"/>
    <lineage>
        <taxon>Bacteria</taxon>
        <taxon>Bacillati</taxon>
        <taxon>Bacillota</taxon>
        <taxon>Bacilli</taxon>
        <taxon>Bacillales</taxon>
        <taxon>Paenibacillaceae</taxon>
        <taxon>Paenibacillus</taxon>
    </lineage>
</organism>
<feature type="region of interest" description="Disordered" evidence="4">
    <location>
        <begin position="302"/>
        <end position="328"/>
    </location>
</feature>
<gene>
    <name evidence="6" type="ORF">PAECIP111802_02665</name>
</gene>
<evidence type="ECO:0000313" key="7">
    <source>
        <dbReference type="Proteomes" id="UP000730618"/>
    </source>
</evidence>
<dbReference type="InterPro" id="IPR033403">
    <property type="entry name" value="DUF5110"/>
</dbReference>
<dbReference type="Pfam" id="PF12833">
    <property type="entry name" value="HTH_18"/>
    <property type="match status" value="1"/>
</dbReference>
<dbReference type="Pfam" id="PF21365">
    <property type="entry name" value="Glyco_hydro_31_3rd"/>
    <property type="match status" value="1"/>
</dbReference>
<accession>A0ABM8VH61</accession>
<dbReference type="Proteomes" id="UP000730618">
    <property type="component" value="Unassembled WGS sequence"/>
</dbReference>
<name>A0ABM8VH61_9BACL</name>
<keyword evidence="1" id="KW-0805">Transcription regulation</keyword>
<proteinExistence type="predicted"/>
<reference evidence="6 7" key="1">
    <citation type="submission" date="2021-06" db="EMBL/GenBank/DDBJ databases">
        <authorList>
            <person name="Criscuolo A."/>
        </authorList>
    </citation>
    <scope>NUCLEOTIDE SEQUENCE [LARGE SCALE GENOMIC DNA]</scope>
    <source>
        <strain evidence="7">CIP 111802</strain>
    </source>
</reference>
<evidence type="ECO:0000256" key="1">
    <source>
        <dbReference type="ARBA" id="ARBA00023015"/>
    </source>
</evidence>